<sequence length="308" mass="33720">MTTQLETPRRTRPSARRARPSLGKVLAWTALIGFVLVTLFPFYWMLRTALSNGAALATDPGSLAPVDFTWGAFERVLGIATTGEAQAEGGSGASLDFWGYLLNSVIVATSITLGQVFFGALAAYAFARLQWPGRNGVFFLFLLALMVPPIFTQLPNFLLMRDLGLVNTYAGIILPFFFMTPFAIFFLRQFFLGISSEIEEAARLDGASNLRIFFRIILPMSTGPLATLAILQYIQAWNEYFWPLLVGSDNSVRVLTVALGVFRSQTPQGAPDWAGLMAAALLAALPILILFVIFSRKIVNSIGFSGIK</sequence>
<evidence type="ECO:0000256" key="6">
    <source>
        <dbReference type="ARBA" id="ARBA00023136"/>
    </source>
</evidence>
<feature type="domain" description="ABC transmembrane type-1" evidence="8">
    <location>
        <begin position="101"/>
        <end position="294"/>
    </location>
</feature>
<dbReference type="PANTHER" id="PTHR43744:SF12">
    <property type="entry name" value="ABC TRANSPORTER PERMEASE PROTEIN MG189-RELATED"/>
    <property type="match status" value="1"/>
</dbReference>
<evidence type="ECO:0000256" key="3">
    <source>
        <dbReference type="ARBA" id="ARBA00022475"/>
    </source>
</evidence>
<proteinExistence type="inferred from homology"/>
<comment type="subcellular location">
    <subcellularLocation>
        <location evidence="1 7">Cell membrane</location>
        <topology evidence="1 7">Multi-pass membrane protein</topology>
    </subcellularLocation>
</comment>
<evidence type="ECO:0000256" key="5">
    <source>
        <dbReference type="ARBA" id="ARBA00022989"/>
    </source>
</evidence>
<feature type="transmembrane region" description="Helical" evidence="7">
    <location>
        <begin position="169"/>
        <end position="191"/>
    </location>
</feature>
<protein>
    <submittedName>
        <fullName evidence="9">Carbohydrate ABC transporter permease</fullName>
    </submittedName>
</protein>
<keyword evidence="5 7" id="KW-1133">Transmembrane helix</keyword>
<dbReference type="SUPFAM" id="SSF161098">
    <property type="entry name" value="MetI-like"/>
    <property type="match status" value="1"/>
</dbReference>
<dbReference type="Gene3D" id="1.10.3720.10">
    <property type="entry name" value="MetI-like"/>
    <property type="match status" value="1"/>
</dbReference>
<dbReference type="PROSITE" id="PS50928">
    <property type="entry name" value="ABC_TM1"/>
    <property type="match status" value="1"/>
</dbReference>
<dbReference type="EMBL" id="RCWJ01000002">
    <property type="protein sequence ID" value="RLQ84225.1"/>
    <property type="molecule type" value="Genomic_DNA"/>
</dbReference>
<reference evidence="9 10" key="1">
    <citation type="submission" date="2018-10" db="EMBL/GenBank/DDBJ databases">
        <authorList>
            <person name="Li J."/>
        </authorList>
    </citation>
    <scope>NUCLEOTIDE SEQUENCE [LARGE SCALE GENOMIC DNA]</scope>
    <source>
        <strain evidence="9 10">ZD1-4</strain>
    </source>
</reference>
<comment type="similarity">
    <text evidence="7">Belongs to the binding-protein-dependent transport system permease family.</text>
</comment>
<dbReference type="InterPro" id="IPR035906">
    <property type="entry name" value="MetI-like_sf"/>
</dbReference>
<keyword evidence="6 7" id="KW-0472">Membrane</keyword>
<keyword evidence="2 7" id="KW-0813">Transport</keyword>
<dbReference type="Pfam" id="PF00528">
    <property type="entry name" value="BPD_transp_1"/>
    <property type="match status" value="1"/>
</dbReference>
<evidence type="ECO:0000313" key="9">
    <source>
        <dbReference type="EMBL" id="RLQ84225.1"/>
    </source>
</evidence>
<dbReference type="GO" id="GO:0055085">
    <property type="term" value="P:transmembrane transport"/>
    <property type="evidence" value="ECO:0007669"/>
    <property type="project" value="InterPro"/>
</dbReference>
<dbReference type="RefSeq" id="WP_121659271.1">
    <property type="nucleotide sequence ID" value="NZ_BMEK01000002.1"/>
</dbReference>
<feature type="transmembrane region" description="Helical" evidence="7">
    <location>
        <begin position="212"/>
        <end position="234"/>
    </location>
</feature>
<gene>
    <name evidence="9" type="ORF">D9V28_08415</name>
</gene>
<dbReference type="CDD" id="cd06261">
    <property type="entry name" value="TM_PBP2"/>
    <property type="match status" value="1"/>
</dbReference>
<accession>A0A3L7J1V1</accession>
<evidence type="ECO:0000313" key="10">
    <source>
        <dbReference type="Proteomes" id="UP000282460"/>
    </source>
</evidence>
<feature type="transmembrane region" description="Helical" evidence="7">
    <location>
        <begin position="100"/>
        <end position="125"/>
    </location>
</feature>
<keyword evidence="4 7" id="KW-0812">Transmembrane</keyword>
<evidence type="ECO:0000256" key="2">
    <source>
        <dbReference type="ARBA" id="ARBA00022448"/>
    </source>
</evidence>
<feature type="transmembrane region" description="Helical" evidence="7">
    <location>
        <begin position="21"/>
        <end position="44"/>
    </location>
</feature>
<dbReference type="InterPro" id="IPR000515">
    <property type="entry name" value="MetI-like"/>
</dbReference>
<comment type="caution">
    <text evidence="9">The sequence shown here is derived from an EMBL/GenBank/DDBJ whole genome shotgun (WGS) entry which is preliminary data.</text>
</comment>
<evidence type="ECO:0000256" key="4">
    <source>
        <dbReference type="ARBA" id="ARBA00022692"/>
    </source>
</evidence>
<dbReference type="GO" id="GO:0005886">
    <property type="term" value="C:plasma membrane"/>
    <property type="evidence" value="ECO:0007669"/>
    <property type="project" value="UniProtKB-SubCell"/>
</dbReference>
<feature type="transmembrane region" description="Helical" evidence="7">
    <location>
        <begin position="137"/>
        <end position="157"/>
    </location>
</feature>
<evidence type="ECO:0000256" key="7">
    <source>
        <dbReference type="RuleBase" id="RU363032"/>
    </source>
</evidence>
<dbReference type="PANTHER" id="PTHR43744">
    <property type="entry name" value="ABC TRANSPORTER PERMEASE PROTEIN MG189-RELATED-RELATED"/>
    <property type="match status" value="1"/>
</dbReference>
<organism evidence="9 10">
    <name type="scientific">Mycetocola zhadangensis</name>
    <dbReference type="NCBI Taxonomy" id="1164595"/>
    <lineage>
        <taxon>Bacteria</taxon>
        <taxon>Bacillati</taxon>
        <taxon>Actinomycetota</taxon>
        <taxon>Actinomycetes</taxon>
        <taxon>Micrococcales</taxon>
        <taxon>Microbacteriaceae</taxon>
        <taxon>Mycetocola</taxon>
    </lineage>
</organism>
<evidence type="ECO:0000259" key="8">
    <source>
        <dbReference type="PROSITE" id="PS50928"/>
    </source>
</evidence>
<keyword evidence="3" id="KW-1003">Cell membrane</keyword>
<keyword evidence="10" id="KW-1185">Reference proteome</keyword>
<evidence type="ECO:0000256" key="1">
    <source>
        <dbReference type="ARBA" id="ARBA00004651"/>
    </source>
</evidence>
<feature type="transmembrane region" description="Helical" evidence="7">
    <location>
        <begin position="274"/>
        <end position="294"/>
    </location>
</feature>
<name>A0A3L7J1V1_9MICO</name>
<dbReference type="Proteomes" id="UP000282460">
    <property type="component" value="Unassembled WGS sequence"/>
</dbReference>
<dbReference type="OrthoDB" id="2063054at2"/>
<dbReference type="AlphaFoldDB" id="A0A3L7J1V1"/>